<protein>
    <submittedName>
        <fullName evidence="2">Uncharacterized protein</fullName>
    </submittedName>
</protein>
<evidence type="ECO:0000313" key="3">
    <source>
        <dbReference type="Proteomes" id="UP000255505"/>
    </source>
</evidence>
<evidence type="ECO:0000256" key="1">
    <source>
        <dbReference type="SAM" id="MobiDB-lite"/>
    </source>
</evidence>
<dbReference type="Proteomes" id="UP000255505">
    <property type="component" value="Plasmid II"/>
</dbReference>
<proteinExistence type="predicted"/>
<accession>A0A375IMX3</accession>
<keyword evidence="2" id="KW-0614">Plasmid</keyword>
<feature type="region of interest" description="Disordered" evidence="1">
    <location>
        <begin position="1"/>
        <end position="34"/>
    </location>
</feature>
<gene>
    <name evidence="2" type="ORF">CT19425_MP40124</name>
</gene>
<organism evidence="2 3">
    <name type="scientific">Cupriavidus taiwanensis</name>
    <dbReference type="NCBI Taxonomy" id="164546"/>
    <lineage>
        <taxon>Bacteria</taxon>
        <taxon>Pseudomonadati</taxon>
        <taxon>Pseudomonadota</taxon>
        <taxon>Betaproteobacteria</taxon>
        <taxon>Burkholderiales</taxon>
        <taxon>Burkholderiaceae</taxon>
        <taxon>Cupriavidus</taxon>
    </lineage>
</organism>
<geneLocation type="plasmid" evidence="2">
    <name>II</name>
</geneLocation>
<reference evidence="2 3" key="1">
    <citation type="submission" date="2018-01" db="EMBL/GenBank/DDBJ databases">
        <authorList>
            <person name="Gaut B.S."/>
            <person name="Morton B.R."/>
            <person name="Clegg M.T."/>
            <person name="Duvall M.R."/>
        </authorList>
    </citation>
    <scope>NUCLEOTIDE SEQUENCE [LARGE SCALE GENOMIC DNA]</scope>
    <source>
        <strain evidence="2">Cupriavidus taiwanensis LMG 19425</strain>
        <plasmid evidence="3">Plasmid ii</plasmid>
    </source>
</reference>
<dbReference type="EMBL" id="LT991977">
    <property type="protein sequence ID" value="SPK74929.1"/>
    <property type="molecule type" value="Genomic_DNA"/>
</dbReference>
<sequence length="34" mass="3769">MTQFHGVFDGIAPSNRSGDRSVAGRRTVRHAAQW</sequence>
<dbReference type="AlphaFoldDB" id="A0A375IMX3"/>
<name>A0A375IMX3_9BURK</name>
<evidence type="ECO:0000313" key="2">
    <source>
        <dbReference type="EMBL" id="SPK74929.1"/>
    </source>
</evidence>